<reference evidence="2" key="1">
    <citation type="submission" date="2021-06" db="EMBL/GenBank/DDBJ databases">
        <title>44 bacteria genomes isolated from Dapeng, Shenzhen.</title>
        <authorList>
            <person name="Zheng W."/>
            <person name="Yu S."/>
            <person name="Huang Y."/>
        </authorList>
    </citation>
    <scope>NUCLEOTIDE SEQUENCE</scope>
    <source>
        <strain evidence="2">DP5N28-2</strain>
    </source>
</reference>
<dbReference type="GO" id="GO:0016758">
    <property type="term" value="F:hexosyltransferase activity"/>
    <property type="evidence" value="ECO:0007669"/>
    <property type="project" value="InterPro"/>
</dbReference>
<evidence type="ECO:0000313" key="3">
    <source>
        <dbReference type="Proteomes" id="UP000753961"/>
    </source>
</evidence>
<comment type="caution">
    <text evidence="2">The sequence shown here is derived from an EMBL/GenBank/DDBJ whole genome shotgun (WGS) entry which is preliminary data.</text>
</comment>
<evidence type="ECO:0000259" key="1">
    <source>
        <dbReference type="Pfam" id="PF04101"/>
    </source>
</evidence>
<dbReference type="Proteomes" id="UP000753961">
    <property type="component" value="Unassembled WGS sequence"/>
</dbReference>
<proteinExistence type="predicted"/>
<protein>
    <recommendedName>
        <fullName evidence="1">Glycosyl transferase family 28 C-terminal domain-containing protein</fullName>
    </recommendedName>
</protein>
<gene>
    <name evidence="2" type="ORF">KUV50_10005</name>
</gene>
<organism evidence="2 3">
    <name type="scientific">Membranihabitans marinus</name>
    <dbReference type="NCBI Taxonomy" id="1227546"/>
    <lineage>
        <taxon>Bacteria</taxon>
        <taxon>Pseudomonadati</taxon>
        <taxon>Bacteroidota</taxon>
        <taxon>Saprospiria</taxon>
        <taxon>Saprospirales</taxon>
        <taxon>Saprospiraceae</taxon>
        <taxon>Membranihabitans</taxon>
    </lineage>
</organism>
<name>A0A953LBD9_9BACT</name>
<dbReference type="Pfam" id="PF04101">
    <property type="entry name" value="Glyco_tran_28_C"/>
    <property type="match status" value="1"/>
</dbReference>
<dbReference type="AlphaFoldDB" id="A0A953LBD9"/>
<sequence>MIGSTLHQKKVLLCPLNWGLGHAARSIPIAREFQKQGYSVDFASDGAPLELLRKEFPTARFFELPGFGITYPTNNIVINVGRKMIQFITALRAEHKVVREIVDQHKYDIVVSDNRFGCYSPDTYNIFITHQVNIMSSSGLLDPAVNIFNHHYIRKYHQCWIPDYPNSPGLTGQLGHDHILPHARYIGPVSRFSRARRPERFRLAAVLSGPEPQRSLLEKQLRQQLSRFPFPTVLIGGVVSEGVPVQREENMTHYPFMTSQELNEVMLESQIIVCRGGYTTIMDLVALGKKAICIPTPGQTEQEYLTRLYEEKRYFLRQEQHDLDLASALERIDAYTGIPMDIEQELMEKAVSDLKEYLPG</sequence>
<accession>A0A953LBD9</accession>
<dbReference type="Gene3D" id="3.40.50.2000">
    <property type="entry name" value="Glycogen Phosphorylase B"/>
    <property type="match status" value="1"/>
</dbReference>
<dbReference type="EMBL" id="JAHVHU010000009">
    <property type="protein sequence ID" value="MBY5958466.1"/>
    <property type="molecule type" value="Genomic_DNA"/>
</dbReference>
<dbReference type="PANTHER" id="PTHR21015">
    <property type="entry name" value="UDP-N-ACETYLGLUCOSAMINE--N-ACETYLMURAMYL-(PENTAPEPTIDE) PYROPHOSPHORYL-UNDECAPRENOL N-ACETYLGLUCOSAMINE TRANSFERASE 1"/>
    <property type="match status" value="1"/>
</dbReference>
<evidence type="ECO:0000313" key="2">
    <source>
        <dbReference type="EMBL" id="MBY5958466.1"/>
    </source>
</evidence>
<keyword evidence="3" id="KW-1185">Reference proteome</keyword>
<dbReference type="InterPro" id="IPR007235">
    <property type="entry name" value="Glyco_trans_28_C"/>
</dbReference>
<dbReference type="PANTHER" id="PTHR21015:SF22">
    <property type="entry name" value="GLYCOSYLTRANSFERASE"/>
    <property type="match status" value="1"/>
</dbReference>
<dbReference type="RefSeq" id="WP_222580006.1">
    <property type="nucleotide sequence ID" value="NZ_JAHVHU010000009.1"/>
</dbReference>
<dbReference type="SUPFAM" id="SSF53756">
    <property type="entry name" value="UDP-Glycosyltransferase/glycogen phosphorylase"/>
    <property type="match status" value="1"/>
</dbReference>
<feature type="domain" description="Glycosyl transferase family 28 C-terminal" evidence="1">
    <location>
        <begin position="248"/>
        <end position="323"/>
    </location>
</feature>